<dbReference type="EMBL" id="FQWH01000003">
    <property type="protein sequence ID" value="SHG62027.1"/>
    <property type="molecule type" value="Genomic_DNA"/>
</dbReference>
<gene>
    <name evidence="1" type="ORF">SAMN05444388_103397</name>
</gene>
<organism evidence="1 2">
    <name type="scientific">Flavobacterium johnsoniae</name>
    <name type="common">Cytophaga johnsonae</name>
    <dbReference type="NCBI Taxonomy" id="986"/>
    <lineage>
        <taxon>Bacteria</taxon>
        <taxon>Pseudomonadati</taxon>
        <taxon>Bacteroidota</taxon>
        <taxon>Flavobacteriia</taxon>
        <taxon>Flavobacteriales</taxon>
        <taxon>Flavobacteriaceae</taxon>
        <taxon>Flavobacterium</taxon>
    </lineage>
</organism>
<name>A0A1M5LAJ4_FLAJO</name>
<dbReference type="Proteomes" id="UP000184112">
    <property type="component" value="Unassembled WGS sequence"/>
</dbReference>
<evidence type="ECO:0000313" key="1">
    <source>
        <dbReference type="EMBL" id="SHG62027.1"/>
    </source>
</evidence>
<dbReference type="AlphaFoldDB" id="A0A1M5LAJ4"/>
<dbReference type="InterPro" id="IPR019619">
    <property type="entry name" value="DUF2490"/>
</dbReference>
<reference evidence="1 2" key="1">
    <citation type="submission" date="2016-11" db="EMBL/GenBank/DDBJ databases">
        <authorList>
            <person name="Jaros S."/>
            <person name="Januszkiewicz K."/>
            <person name="Wedrychowicz H."/>
        </authorList>
    </citation>
    <scope>NUCLEOTIDE SEQUENCE [LARGE SCALE GENOMIC DNA]</scope>
    <source>
        <strain evidence="1 2">DSM 6792</strain>
    </source>
</reference>
<protein>
    <recommendedName>
        <fullName evidence="3">DUF2490 domain-containing protein</fullName>
    </recommendedName>
</protein>
<accession>A0A1M5LAJ4</accession>
<dbReference type="Pfam" id="PF10677">
    <property type="entry name" value="DUF2490"/>
    <property type="match status" value="1"/>
</dbReference>
<evidence type="ECO:0008006" key="3">
    <source>
        <dbReference type="Google" id="ProtNLM"/>
    </source>
</evidence>
<sequence>MSLNPNHTILNKKACSILVMLLITSISCGQNIHYNQFWGEVQFNRTINEKWSTELNLGTSYSSTESSPNIFEQNTQRSFRGWGHYYLNPRWKLSSFIAYYNNKDVPEIGQFESPEWRFALQGIYYFHKTGYTLSTRMRTELRHMRNEDDTYENVIRYRQQIKYLKPINSKVLRSGVVYAIASDEIFLKSETKVTGLSFFDRNRLNLGAGYLFTDDIQIEITYANEYLPRDNGNQIVNAGSLTLTFNNLFKNLSKKLLHQTPQENDE</sequence>
<evidence type="ECO:0000313" key="2">
    <source>
        <dbReference type="Proteomes" id="UP000184112"/>
    </source>
</evidence>
<dbReference type="RefSeq" id="WP_073409067.1">
    <property type="nucleotide sequence ID" value="NZ_CP031763.1"/>
</dbReference>
<proteinExistence type="predicted"/>